<dbReference type="PANTHER" id="PTHR46254:SF3">
    <property type="entry name" value="SECRETED PROTEIN"/>
    <property type="match status" value="1"/>
</dbReference>
<reference evidence="1" key="2">
    <citation type="submission" date="2025-08" db="UniProtKB">
        <authorList>
            <consortium name="Ensembl"/>
        </authorList>
    </citation>
    <scope>IDENTIFICATION</scope>
</reference>
<protein>
    <submittedName>
        <fullName evidence="1">Uncharacterized protein</fullName>
    </submittedName>
</protein>
<dbReference type="GeneTree" id="ENSGT00940000164709"/>
<evidence type="ECO:0000313" key="2">
    <source>
        <dbReference type="Proteomes" id="UP000008225"/>
    </source>
</evidence>
<dbReference type="PANTHER" id="PTHR46254">
    <property type="entry name" value="PROTEIN GVQW1-RELATED"/>
    <property type="match status" value="1"/>
</dbReference>
<sequence length="78" mass="8714">MAGVECCNLHLPQLPSPGFKRFSSLSFPSKWDYRHAPACRANFAFLVETGFFHVGQAGLELLLTTYFYAWGVSIKVSV</sequence>
<proteinExistence type="predicted"/>
<evidence type="ECO:0000313" key="1">
    <source>
        <dbReference type="Ensembl" id="ENSCJAP00000084071.1"/>
    </source>
</evidence>
<organism evidence="1 2">
    <name type="scientific">Callithrix jacchus</name>
    <name type="common">White-tufted-ear marmoset</name>
    <name type="synonym">Simia Jacchus</name>
    <dbReference type="NCBI Taxonomy" id="9483"/>
    <lineage>
        <taxon>Eukaryota</taxon>
        <taxon>Metazoa</taxon>
        <taxon>Chordata</taxon>
        <taxon>Craniata</taxon>
        <taxon>Vertebrata</taxon>
        <taxon>Euteleostomi</taxon>
        <taxon>Mammalia</taxon>
        <taxon>Eutheria</taxon>
        <taxon>Euarchontoglires</taxon>
        <taxon>Primates</taxon>
        <taxon>Haplorrhini</taxon>
        <taxon>Platyrrhini</taxon>
        <taxon>Cebidae</taxon>
        <taxon>Callitrichinae</taxon>
        <taxon>Callithrix</taxon>
        <taxon>Callithrix</taxon>
    </lineage>
</organism>
<accession>A0A8I3W990</accession>
<dbReference type="Ensembl" id="ENSCJAT00000147518.1">
    <property type="protein sequence ID" value="ENSCJAP00000084071.1"/>
    <property type="gene ID" value="ENSCJAG00000070484.1"/>
</dbReference>
<keyword evidence="2" id="KW-1185">Reference proteome</keyword>
<name>A0A8I3W990_CALJA</name>
<reference evidence="1 2" key="1">
    <citation type="submission" date="2009-03" db="EMBL/GenBank/DDBJ databases">
        <authorList>
            <person name="Warren W."/>
            <person name="Ye L."/>
            <person name="Minx P."/>
            <person name="Worley K."/>
            <person name="Gibbs R."/>
            <person name="Wilson R.K."/>
        </authorList>
    </citation>
    <scope>NUCLEOTIDE SEQUENCE [LARGE SCALE GENOMIC DNA]</scope>
</reference>
<dbReference type="AlphaFoldDB" id="A0A8I3W990"/>
<reference evidence="1" key="3">
    <citation type="submission" date="2025-09" db="UniProtKB">
        <authorList>
            <consortium name="Ensembl"/>
        </authorList>
    </citation>
    <scope>IDENTIFICATION</scope>
</reference>
<dbReference type="Proteomes" id="UP000008225">
    <property type="component" value="Chromosome 12"/>
</dbReference>
<dbReference type="PRINTS" id="PR02045">
    <property type="entry name" value="F138DOMAIN"/>
</dbReference>